<evidence type="ECO:0000313" key="10">
    <source>
        <dbReference type="EMBL" id="MBC5770936.1"/>
    </source>
</evidence>
<evidence type="ECO:0000256" key="1">
    <source>
        <dbReference type="ARBA" id="ARBA00022723"/>
    </source>
</evidence>
<dbReference type="InterPro" id="IPR004597">
    <property type="entry name" value="Tag"/>
</dbReference>
<evidence type="ECO:0000256" key="8">
    <source>
        <dbReference type="ARBA" id="ARBA00066766"/>
    </source>
</evidence>
<organism evidence="10 11">
    <name type="scientific">Dysosmobacter segnis</name>
    <dbReference type="NCBI Taxonomy" id="2763042"/>
    <lineage>
        <taxon>Bacteria</taxon>
        <taxon>Bacillati</taxon>
        <taxon>Bacillota</taxon>
        <taxon>Clostridia</taxon>
        <taxon>Eubacteriales</taxon>
        <taxon>Oscillospiraceae</taxon>
        <taxon>Dysosmobacter</taxon>
    </lineage>
</organism>
<evidence type="ECO:0000256" key="6">
    <source>
        <dbReference type="ARBA" id="ARBA00052558"/>
    </source>
</evidence>
<keyword evidence="2" id="KW-0227">DNA damage</keyword>
<reference evidence="10" key="1">
    <citation type="submission" date="2020-08" db="EMBL/GenBank/DDBJ databases">
        <title>Genome public.</title>
        <authorList>
            <person name="Liu C."/>
            <person name="Sun Q."/>
        </authorList>
    </citation>
    <scope>NUCLEOTIDE SEQUENCE</scope>
    <source>
        <strain evidence="10">BX15</strain>
    </source>
</reference>
<dbReference type="EMBL" id="JACOQI010000011">
    <property type="protein sequence ID" value="MBC5770936.1"/>
    <property type="molecule type" value="Genomic_DNA"/>
</dbReference>
<keyword evidence="4 9" id="KW-0862">Zinc</keyword>
<dbReference type="FunFam" id="1.10.340.30:FF:000009">
    <property type="entry name" value="DNA-3-methyladenine glycosylase I"/>
    <property type="match status" value="1"/>
</dbReference>
<dbReference type="GO" id="GO:0006284">
    <property type="term" value="P:base-excision repair"/>
    <property type="evidence" value="ECO:0007669"/>
    <property type="project" value="InterPro"/>
</dbReference>
<comment type="function">
    <text evidence="7">Hydrolysis of the deoxyribose N-glycosidic bond to excise 3-methyladenine from the damaged DNA polymer formed by alkylation lesions.</text>
</comment>
<keyword evidence="3" id="KW-0378">Hydrolase</keyword>
<dbReference type="InterPro" id="IPR052891">
    <property type="entry name" value="DNA-3mA_glycosylase"/>
</dbReference>
<dbReference type="EC" id="3.2.2.20" evidence="8"/>
<dbReference type="Gene3D" id="1.10.340.30">
    <property type="entry name" value="Hypothetical protein, domain 2"/>
    <property type="match status" value="1"/>
</dbReference>
<proteinExistence type="predicted"/>
<dbReference type="InterPro" id="IPR011257">
    <property type="entry name" value="DNA_glycosylase"/>
</dbReference>
<dbReference type="GO" id="GO:0008725">
    <property type="term" value="F:DNA-3-methyladenine glycosylase activity"/>
    <property type="evidence" value="ECO:0007669"/>
    <property type="project" value="UniProtKB-EC"/>
</dbReference>
<dbReference type="NCBIfam" id="TIGR00624">
    <property type="entry name" value="tag"/>
    <property type="match status" value="1"/>
</dbReference>
<accession>A0A923MJN7</accession>
<dbReference type="InterPro" id="IPR005019">
    <property type="entry name" value="Adenine_glyco"/>
</dbReference>
<dbReference type="RefSeq" id="WP_118758347.1">
    <property type="nucleotide sequence ID" value="NZ_JACOQI010000011.1"/>
</dbReference>
<evidence type="ECO:0000256" key="5">
    <source>
        <dbReference type="ARBA" id="ARBA00023204"/>
    </source>
</evidence>
<evidence type="ECO:0000313" key="11">
    <source>
        <dbReference type="Proteomes" id="UP000620327"/>
    </source>
</evidence>
<keyword evidence="11" id="KW-1185">Reference proteome</keyword>
<feature type="binding site" evidence="9">
    <location>
        <position position="8"/>
    </location>
    <ligand>
        <name>Zn(2+)</name>
        <dbReference type="ChEBI" id="CHEBI:29105"/>
    </ligand>
</feature>
<dbReference type="SUPFAM" id="SSF48150">
    <property type="entry name" value="DNA-glycosylase"/>
    <property type="match status" value="1"/>
</dbReference>
<feature type="binding site" evidence="9">
    <location>
        <position position="178"/>
    </location>
    <ligand>
        <name>Zn(2+)</name>
        <dbReference type="ChEBI" id="CHEBI:29105"/>
    </ligand>
</feature>
<evidence type="ECO:0000256" key="9">
    <source>
        <dbReference type="PIRSR" id="PIRSR604597-1"/>
    </source>
</evidence>
<name>A0A923MJN7_9FIRM</name>
<evidence type="ECO:0000256" key="2">
    <source>
        <dbReference type="ARBA" id="ARBA00022763"/>
    </source>
</evidence>
<feature type="binding site" evidence="9">
    <location>
        <position position="182"/>
    </location>
    <ligand>
        <name>Zn(2+)</name>
        <dbReference type="ChEBI" id="CHEBI:29105"/>
    </ligand>
</feature>
<dbReference type="AlphaFoldDB" id="A0A923MJN7"/>
<evidence type="ECO:0000256" key="7">
    <source>
        <dbReference type="ARBA" id="ARBA00057608"/>
    </source>
</evidence>
<protein>
    <recommendedName>
        <fullName evidence="8">DNA-3-methyladenine glycosylase I</fullName>
        <ecNumber evidence="8">3.2.2.20</ecNumber>
    </recommendedName>
</protein>
<dbReference type="GO" id="GO:0046872">
    <property type="term" value="F:metal ion binding"/>
    <property type="evidence" value="ECO:0007669"/>
    <property type="project" value="UniProtKB-KW"/>
</dbReference>
<keyword evidence="5" id="KW-0234">DNA repair</keyword>
<keyword evidence="1 9" id="KW-0479">Metal-binding</keyword>
<gene>
    <name evidence="10" type="ORF">H8Z83_11495</name>
</gene>
<sequence>MEELIQRCSWATTDLYKEYHDNEWGKPVHDENKLFEMLILEGMQAGLSWLTILNKREAFRIAFDNFDCKKVALYDDAKIEELMQNSSIVRNRLKIKSAITNAQQFIKIQESYGSFDSFIWSYVDGKPILNQFQTETDIPARTALSDQISKDLKELGFKFVGSTIIYAYMQAIGIVNDHVKGCHLYANK</sequence>
<dbReference type="PANTHER" id="PTHR30037:SF4">
    <property type="entry name" value="DNA-3-METHYLADENINE GLYCOSYLASE I"/>
    <property type="match status" value="1"/>
</dbReference>
<dbReference type="Pfam" id="PF03352">
    <property type="entry name" value="Adenine_glyco"/>
    <property type="match status" value="1"/>
</dbReference>
<evidence type="ECO:0000256" key="4">
    <source>
        <dbReference type="ARBA" id="ARBA00022833"/>
    </source>
</evidence>
<evidence type="ECO:0000256" key="3">
    <source>
        <dbReference type="ARBA" id="ARBA00022801"/>
    </source>
</evidence>
<feature type="binding site" evidence="9">
    <location>
        <position position="20"/>
    </location>
    <ligand>
        <name>Zn(2+)</name>
        <dbReference type="ChEBI" id="CHEBI:29105"/>
    </ligand>
</feature>
<comment type="catalytic activity">
    <reaction evidence="6">
        <text>Hydrolysis of alkylated DNA, releasing 3-methyladenine.</text>
        <dbReference type="EC" id="3.2.2.20"/>
    </reaction>
</comment>
<dbReference type="PANTHER" id="PTHR30037">
    <property type="entry name" value="DNA-3-METHYLADENINE GLYCOSYLASE 1"/>
    <property type="match status" value="1"/>
</dbReference>
<comment type="caution">
    <text evidence="10">The sequence shown here is derived from an EMBL/GenBank/DDBJ whole genome shotgun (WGS) entry which is preliminary data.</text>
</comment>
<dbReference type="Proteomes" id="UP000620327">
    <property type="component" value="Unassembled WGS sequence"/>
</dbReference>